<dbReference type="InterPro" id="IPR042241">
    <property type="entry name" value="GCP_C_sf"/>
</dbReference>
<name>A0A060TFP6_BLAAD</name>
<proteinExistence type="inferred from homology"/>
<evidence type="ECO:0000259" key="7">
    <source>
        <dbReference type="Pfam" id="PF17681"/>
    </source>
</evidence>
<reference evidence="8" key="1">
    <citation type="submission" date="2014-02" db="EMBL/GenBank/DDBJ databases">
        <authorList>
            <person name="Genoscope - CEA"/>
        </authorList>
    </citation>
    <scope>NUCLEOTIDE SEQUENCE</scope>
    <source>
        <strain evidence="8">LS3</strain>
    </source>
</reference>
<dbReference type="Gene3D" id="1.20.120.1900">
    <property type="entry name" value="Gamma-tubulin complex, C-terminal domain"/>
    <property type="match status" value="1"/>
</dbReference>
<dbReference type="InterPro" id="IPR040457">
    <property type="entry name" value="GCP_C"/>
</dbReference>
<gene>
    <name evidence="8" type="ORF">GNLVRS02_ARAD1D24794g</name>
</gene>
<protein>
    <submittedName>
        <fullName evidence="8">ARAD1D24794p</fullName>
    </submittedName>
</protein>
<comment type="similarity">
    <text evidence="2">Belongs to the TUBGCP family.</text>
</comment>
<dbReference type="GO" id="GO:0044732">
    <property type="term" value="C:mitotic spindle pole body"/>
    <property type="evidence" value="ECO:0007669"/>
    <property type="project" value="TreeGrafter"/>
</dbReference>
<dbReference type="Pfam" id="PF17681">
    <property type="entry name" value="GCP_N_terminal"/>
    <property type="match status" value="1"/>
</dbReference>
<evidence type="ECO:0000256" key="1">
    <source>
        <dbReference type="ARBA" id="ARBA00004245"/>
    </source>
</evidence>
<dbReference type="EMBL" id="HG937694">
    <property type="protein sequence ID" value="CDP38011.1"/>
    <property type="molecule type" value="Genomic_DNA"/>
</dbReference>
<comment type="subcellular location">
    <subcellularLocation>
        <location evidence="1">Cytoplasm</location>
        <location evidence="1">Cytoskeleton</location>
    </subcellularLocation>
</comment>
<dbReference type="GO" id="GO:0051225">
    <property type="term" value="P:spindle assembly"/>
    <property type="evidence" value="ECO:0007669"/>
    <property type="project" value="TreeGrafter"/>
</dbReference>
<dbReference type="PANTHER" id="PTHR19302:SF14">
    <property type="entry name" value="GAMMA-TUBULIN COMPLEX COMPONENT 3"/>
    <property type="match status" value="1"/>
</dbReference>
<feature type="domain" description="Gamma tubulin complex component C-terminal" evidence="6">
    <location>
        <begin position="447"/>
        <end position="751"/>
    </location>
</feature>
<dbReference type="GO" id="GO:0043015">
    <property type="term" value="F:gamma-tubulin binding"/>
    <property type="evidence" value="ECO:0007669"/>
    <property type="project" value="InterPro"/>
</dbReference>
<evidence type="ECO:0000256" key="2">
    <source>
        <dbReference type="ARBA" id="ARBA00010337"/>
    </source>
</evidence>
<dbReference type="GO" id="GO:0051321">
    <property type="term" value="P:meiotic cell cycle"/>
    <property type="evidence" value="ECO:0007669"/>
    <property type="project" value="TreeGrafter"/>
</dbReference>
<dbReference type="GO" id="GO:0000930">
    <property type="term" value="C:gamma-tubulin complex"/>
    <property type="evidence" value="ECO:0007669"/>
    <property type="project" value="TreeGrafter"/>
</dbReference>
<dbReference type="PANTHER" id="PTHR19302">
    <property type="entry name" value="GAMMA TUBULIN COMPLEX PROTEIN"/>
    <property type="match status" value="1"/>
</dbReference>
<dbReference type="InterPro" id="IPR007259">
    <property type="entry name" value="GCP"/>
</dbReference>
<keyword evidence="4" id="KW-0493">Microtubule</keyword>
<dbReference type="GO" id="GO:0000278">
    <property type="term" value="P:mitotic cell cycle"/>
    <property type="evidence" value="ECO:0007669"/>
    <property type="project" value="TreeGrafter"/>
</dbReference>
<dbReference type="GO" id="GO:0031122">
    <property type="term" value="P:cytoplasmic microtubule organization"/>
    <property type="evidence" value="ECO:0007669"/>
    <property type="project" value="TreeGrafter"/>
</dbReference>
<evidence type="ECO:0000256" key="4">
    <source>
        <dbReference type="ARBA" id="ARBA00022701"/>
    </source>
</evidence>
<evidence type="ECO:0000259" key="6">
    <source>
        <dbReference type="Pfam" id="PF04130"/>
    </source>
</evidence>
<dbReference type="GO" id="GO:0005874">
    <property type="term" value="C:microtubule"/>
    <property type="evidence" value="ECO:0007669"/>
    <property type="project" value="UniProtKB-KW"/>
</dbReference>
<dbReference type="Pfam" id="PF04130">
    <property type="entry name" value="GCP_C_terminal"/>
    <property type="match status" value="1"/>
</dbReference>
<dbReference type="AlphaFoldDB" id="A0A060TFP6"/>
<evidence type="ECO:0000256" key="5">
    <source>
        <dbReference type="ARBA" id="ARBA00023212"/>
    </source>
</evidence>
<reference evidence="8" key="2">
    <citation type="submission" date="2014-06" db="EMBL/GenBank/DDBJ databases">
        <title>The complete genome of Blastobotrys (Arxula) adeninivorans LS3 - a yeast of biotechnological interest.</title>
        <authorList>
            <person name="Kunze G."/>
            <person name="Gaillardin C."/>
            <person name="Czernicka M."/>
            <person name="Durrens P."/>
            <person name="Martin T."/>
            <person name="Boer E."/>
            <person name="Gabaldon T."/>
            <person name="Cruz J."/>
            <person name="Talla E."/>
            <person name="Marck C."/>
            <person name="Goffeau A."/>
            <person name="Barbe V."/>
            <person name="Baret P."/>
            <person name="Baronian K."/>
            <person name="Beier S."/>
            <person name="Bleykasten C."/>
            <person name="Bode R."/>
            <person name="Casaregola S."/>
            <person name="Despons L."/>
            <person name="Fairhead C."/>
            <person name="Giersberg M."/>
            <person name="Gierski P."/>
            <person name="Hahnel U."/>
            <person name="Hartmann A."/>
            <person name="Jankowska D."/>
            <person name="Jubin C."/>
            <person name="Jung P."/>
            <person name="Lafontaine I."/>
            <person name="Leh-Louis V."/>
            <person name="Lemaire M."/>
            <person name="Marcet-Houben M."/>
            <person name="Mascher M."/>
            <person name="Morel G."/>
            <person name="Richard G.-F."/>
            <person name="Riechen J."/>
            <person name="Sacerdot C."/>
            <person name="Sarkar A."/>
            <person name="Savel G."/>
            <person name="Schacherer J."/>
            <person name="Sherman D."/>
            <person name="Straub M.-L."/>
            <person name="Stein N."/>
            <person name="Thierry A."/>
            <person name="Trautwein-Schult A."/>
            <person name="Westhof E."/>
            <person name="Worch S."/>
            <person name="Dujon B."/>
            <person name="Souciet J.-L."/>
            <person name="Wincker P."/>
            <person name="Scholz U."/>
            <person name="Neuveglise N."/>
        </authorList>
    </citation>
    <scope>NUCLEOTIDE SEQUENCE</scope>
    <source>
        <strain evidence="8">LS3</strain>
    </source>
</reference>
<dbReference type="GO" id="GO:0000922">
    <property type="term" value="C:spindle pole"/>
    <property type="evidence" value="ECO:0007669"/>
    <property type="project" value="InterPro"/>
</dbReference>
<evidence type="ECO:0000256" key="3">
    <source>
        <dbReference type="ARBA" id="ARBA00022490"/>
    </source>
</evidence>
<keyword evidence="5" id="KW-0206">Cytoskeleton</keyword>
<dbReference type="PhylomeDB" id="A0A060TFP6"/>
<evidence type="ECO:0000313" key="8">
    <source>
        <dbReference type="EMBL" id="CDP38011.1"/>
    </source>
</evidence>
<organism evidence="8">
    <name type="scientific">Blastobotrys adeninivorans</name>
    <name type="common">Yeast</name>
    <name type="synonym">Arxula adeninivorans</name>
    <dbReference type="NCBI Taxonomy" id="409370"/>
    <lineage>
        <taxon>Eukaryota</taxon>
        <taxon>Fungi</taxon>
        <taxon>Dikarya</taxon>
        <taxon>Ascomycota</taxon>
        <taxon>Saccharomycotina</taxon>
        <taxon>Dipodascomycetes</taxon>
        <taxon>Dipodascales</taxon>
        <taxon>Trichomonascaceae</taxon>
        <taxon>Blastobotrys</taxon>
    </lineage>
</organism>
<dbReference type="GO" id="GO:0051011">
    <property type="term" value="F:microtubule minus-end binding"/>
    <property type="evidence" value="ECO:0007669"/>
    <property type="project" value="TreeGrafter"/>
</dbReference>
<sequence length="766" mass="87147">MEEAKIIRLLEALVDNEVGQLDEDSRDQLVDRCYKVVREDDDGQDHSDLQHVFGQASSSLGPRATARLGNLVSRLSELSEKGVLARPGEFLKFIQMLSERDTDRGLSSRLHNLGIHPIPANVGSSSLENDSTGGEGPRIGDILRQLHSQEGQTSNKELLQDIPYALQGIKTQYYSWDVSESGRSVLTYPENVRWPTIGLLNQLLEPALLYRELVEFTEKTQDACLTMQALQSAISEELRNYLVLVGVIENQVRLQPGDSDSRSQGELTLQRSLVLLQEATLGLRLLFSISEASKGLKGGQIISVVREFCNNGAEFVAKFAKRLLEKVSYPFYNILNGWMARGILTDPHQEFFVQIKDAGSPWSGRFTFEQELVPSILTPEIAKSVFDTGKTLYFVREVCNEHAWVDERENASIVNYEDLDYRVAQNYKEVVKYLNSILVERFHMDLHLQALKDYLLLGKGDFVQVLVEIAAPVLSKPASKLLRHHLTSILETALRGSSAQTDSPEVLKYLDARMLELGHGDIGWDIFTLDYRVESPLDIVILDRAAATEYLRVFNFLWRIKRISYEFNTGWRRLATAYRAFLSKFNTRRAEWDLARSTYQEMIHFVGELQYYVSYEVIEVSWANLKHQLSQGGGQLTVDDIISAHRKYLSEITQKGLLGGGALMGELHETLKVALAFRETIDALYELSVRMHALGTARPSDEERFDSVHTRIQNLRAMFEKSVQRLAYNLTKLDNGEMRFLGVRLDFNGFYSRARVKEREKREANE</sequence>
<dbReference type="InterPro" id="IPR041470">
    <property type="entry name" value="GCP_N"/>
</dbReference>
<feature type="domain" description="Gamma tubulin complex component protein N-terminal" evidence="7">
    <location>
        <begin position="159"/>
        <end position="440"/>
    </location>
</feature>
<accession>A0A060TFP6</accession>
<dbReference type="GO" id="GO:0007020">
    <property type="term" value="P:microtubule nucleation"/>
    <property type="evidence" value="ECO:0007669"/>
    <property type="project" value="InterPro"/>
</dbReference>
<keyword evidence="3" id="KW-0963">Cytoplasm</keyword>